<organism evidence="2 3">
    <name type="scientific">Chitinophaga caseinilytica</name>
    <dbReference type="NCBI Taxonomy" id="2267521"/>
    <lineage>
        <taxon>Bacteria</taxon>
        <taxon>Pseudomonadati</taxon>
        <taxon>Bacteroidota</taxon>
        <taxon>Chitinophagia</taxon>
        <taxon>Chitinophagales</taxon>
        <taxon>Chitinophagaceae</taxon>
        <taxon>Chitinophaga</taxon>
    </lineage>
</organism>
<gene>
    <name evidence="2" type="ORF">WJU22_02590</name>
</gene>
<dbReference type="EMBL" id="CP150096">
    <property type="protein sequence ID" value="WZN47067.1"/>
    <property type="molecule type" value="Genomic_DNA"/>
</dbReference>
<proteinExistence type="predicted"/>
<accession>A0ABZ2Z670</accession>
<dbReference type="RefSeq" id="WP_341841729.1">
    <property type="nucleotide sequence ID" value="NZ_CP149792.1"/>
</dbReference>
<name>A0ABZ2Z670_9BACT</name>
<sequence length="284" mass="32431">MKIVRYTTLCLALTASATTLRAQEDTTPTTRDTTIVKTETETKKKVSFHFHIYAPPKPGKGYITAGGNGPLLSFANVKLNDERMRNIPRFTVFFNIGTNYNYDFNNNIGIFSGLNIKNIGLITKPSDNVKLKQRVYTMGVPVGLKIGDLRSGTFLYFGGEYDLAFNYKEKYFLDGDKKSKFNEWFSDRTDLFMPSLFAGFRFGSAFGVKGQYYLNNFFNKDFTETRDGVKTQPYKDLKANLMFVTLSYNFGIKTKTHNKHTTTTTTEYRKGTKVIIEKRTEIVD</sequence>
<evidence type="ECO:0008006" key="4">
    <source>
        <dbReference type="Google" id="ProtNLM"/>
    </source>
</evidence>
<dbReference type="Proteomes" id="UP001449657">
    <property type="component" value="Chromosome"/>
</dbReference>
<keyword evidence="1" id="KW-0732">Signal</keyword>
<feature type="signal peptide" evidence="1">
    <location>
        <begin position="1"/>
        <end position="22"/>
    </location>
</feature>
<keyword evidence="3" id="KW-1185">Reference proteome</keyword>
<evidence type="ECO:0000313" key="2">
    <source>
        <dbReference type="EMBL" id="WZN47067.1"/>
    </source>
</evidence>
<feature type="chain" id="PRO_5046567712" description="Outer membrane protein beta-barrel domain-containing protein" evidence="1">
    <location>
        <begin position="23"/>
        <end position="284"/>
    </location>
</feature>
<evidence type="ECO:0000313" key="3">
    <source>
        <dbReference type="Proteomes" id="UP001449657"/>
    </source>
</evidence>
<evidence type="ECO:0000256" key="1">
    <source>
        <dbReference type="SAM" id="SignalP"/>
    </source>
</evidence>
<protein>
    <recommendedName>
        <fullName evidence="4">Outer membrane protein beta-barrel domain-containing protein</fullName>
    </recommendedName>
</protein>
<reference evidence="2 3" key="1">
    <citation type="submission" date="2024-03" db="EMBL/GenBank/DDBJ databases">
        <title>Chitinophaga caseinilytica sp. nov., a casein hydrolysing bacterium isolated from forest soil.</title>
        <authorList>
            <person name="Lee D.S."/>
            <person name="Han D.M."/>
            <person name="Baek J.H."/>
            <person name="Choi D.G."/>
            <person name="Jeon J.H."/>
            <person name="Jeon C.O."/>
        </authorList>
    </citation>
    <scope>NUCLEOTIDE SEQUENCE [LARGE SCALE GENOMIC DNA]</scope>
    <source>
        <strain evidence="2 3">KACC 19118</strain>
    </source>
</reference>